<evidence type="ECO:0000313" key="2">
    <source>
        <dbReference type="Proteomes" id="UP000190827"/>
    </source>
</evidence>
<proteinExistence type="predicted"/>
<sequence length="96" mass="10811">MQPDQSAKPPCRGEWFCYRLPDGTAHFFTDVPPHTEWIVHVGAAVGMLSFRRLTPIGWGWSYTIEDDPRVILPGRSHDWEATAQALLAGLHARTRG</sequence>
<dbReference type="EMBL" id="FUZO01000001">
    <property type="protein sequence ID" value="SKC42213.1"/>
    <property type="molecule type" value="Genomic_DNA"/>
</dbReference>
<comment type="caution">
    <text evidence="1">The sequence shown here is derived from an EMBL/GenBank/DDBJ whole genome shotgun (WGS) entry which is preliminary data.</text>
</comment>
<protein>
    <submittedName>
        <fullName evidence="1">Uncharacterized protein</fullName>
    </submittedName>
</protein>
<evidence type="ECO:0000313" key="1">
    <source>
        <dbReference type="EMBL" id="SKC42213.1"/>
    </source>
</evidence>
<dbReference type="Proteomes" id="UP000190827">
    <property type="component" value="Unassembled WGS sequence"/>
</dbReference>
<gene>
    <name evidence="1" type="ORF">SAMN06295973_0798</name>
</gene>
<name>A0ABY1LHS7_9MICO</name>
<organism evidence="1 2">
    <name type="scientific">Plantibacter cousiniae</name>
    <name type="common">nom. nud.</name>
    <dbReference type="NCBI Taxonomy" id="199709"/>
    <lineage>
        <taxon>Bacteria</taxon>
        <taxon>Bacillati</taxon>
        <taxon>Actinomycetota</taxon>
        <taxon>Actinomycetes</taxon>
        <taxon>Micrococcales</taxon>
        <taxon>Microbacteriaceae</taxon>
        <taxon>Plantibacter</taxon>
    </lineage>
</organism>
<keyword evidence="2" id="KW-1185">Reference proteome</keyword>
<dbReference type="RefSeq" id="WP_079704813.1">
    <property type="nucleotide sequence ID" value="NZ_FUZO01000001.1"/>
</dbReference>
<accession>A0ABY1LHS7</accession>
<reference evidence="1 2" key="1">
    <citation type="submission" date="2017-02" db="EMBL/GenBank/DDBJ databases">
        <authorList>
            <person name="Varghese N."/>
            <person name="Submissions S."/>
        </authorList>
    </citation>
    <scope>NUCLEOTIDE SEQUENCE [LARGE SCALE GENOMIC DNA]</scope>
    <source>
        <strain evidence="1 2">VKM Ac-1787</strain>
    </source>
</reference>